<keyword evidence="8" id="KW-0812">Transmembrane</keyword>
<sequence>MPAVMNRRSAATPPVLPGFSYVRPLGSGGFADVFLYEQEMPRRVVAVKVLLADALNPEVLSSFAAEADVMARLSAHPSILTIYQASISADGRPYLATEFCPDSYGVRYKQAPASLAETLDVGVRMASALETAHRAGVLHRDVKPTNVLIASLGTPVLADFGIAASLSAADDGDESFAMSVPWSAPEVVSGSTSGTVASEVWSLGATLYTLLAGRSPFASDDKTKNTRDAMISRIIRAHYTELGRADVPPAVEELLRSTMAKDPSKRPESMAALAEKLRWLQYELGQVPSPIEIAGGLGAGVSAASAGAPRGPVITTVNPDSRRAARAAAASGRDPDAATRRASARRPIGLVVGLAVGAVVLVGAVVAVLLAVGVI</sequence>
<evidence type="ECO:0000256" key="2">
    <source>
        <dbReference type="ARBA" id="ARBA00022527"/>
    </source>
</evidence>
<keyword evidence="6 7" id="KW-0067">ATP-binding</keyword>
<feature type="domain" description="Protein kinase" evidence="9">
    <location>
        <begin position="19"/>
        <end position="280"/>
    </location>
</feature>
<evidence type="ECO:0000256" key="1">
    <source>
        <dbReference type="ARBA" id="ARBA00012513"/>
    </source>
</evidence>
<name>A0A387BAN8_9MICO</name>
<evidence type="ECO:0000313" key="11">
    <source>
        <dbReference type="Proteomes" id="UP000278886"/>
    </source>
</evidence>
<keyword evidence="4 7" id="KW-0547">Nucleotide-binding</keyword>
<gene>
    <name evidence="10" type="ORF">D7I47_05395</name>
</gene>
<protein>
    <recommendedName>
        <fullName evidence="1">non-specific serine/threonine protein kinase</fullName>
        <ecNumber evidence="1">2.7.11.1</ecNumber>
    </recommendedName>
</protein>
<evidence type="ECO:0000256" key="6">
    <source>
        <dbReference type="ARBA" id="ARBA00022840"/>
    </source>
</evidence>
<dbReference type="AlphaFoldDB" id="A0A387BAN8"/>
<evidence type="ECO:0000256" key="5">
    <source>
        <dbReference type="ARBA" id="ARBA00022777"/>
    </source>
</evidence>
<dbReference type="InterPro" id="IPR008271">
    <property type="entry name" value="Ser/Thr_kinase_AS"/>
</dbReference>
<evidence type="ECO:0000256" key="4">
    <source>
        <dbReference type="ARBA" id="ARBA00022741"/>
    </source>
</evidence>
<dbReference type="EC" id="2.7.11.1" evidence="1"/>
<dbReference type="PANTHER" id="PTHR43289:SF6">
    <property type="entry name" value="SERINE_THREONINE-PROTEIN KINASE NEKL-3"/>
    <property type="match status" value="1"/>
</dbReference>
<dbReference type="InterPro" id="IPR017441">
    <property type="entry name" value="Protein_kinase_ATP_BS"/>
</dbReference>
<keyword evidence="5 10" id="KW-0418">Kinase</keyword>
<dbReference type="SUPFAM" id="SSF56112">
    <property type="entry name" value="Protein kinase-like (PK-like)"/>
    <property type="match status" value="1"/>
</dbReference>
<dbReference type="PROSITE" id="PS00108">
    <property type="entry name" value="PROTEIN_KINASE_ST"/>
    <property type="match status" value="1"/>
</dbReference>
<dbReference type="CDD" id="cd14014">
    <property type="entry name" value="STKc_PknB_like"/>
    <property type="match status" value="1"/>
</dbReference>
<dbReference type="GO" id="GO:0005524">
    <property type="term" value="F:ATP binding"/>
    <property type="evidence" value="ECO:0007669"/>
    <property type="project" value="UniProtKB-UniRule"/>
</dbReference>
<dbReference type="Gene3D" id="1.10.510.10">
    <property type="entry name" value="Transferase(Phosphotransferase) domain 1"/>
    <property type="match status" value="1"/>
</dbReference>
<feature type="transmembrane region" description="Helical" evidence="8">
    <location>
        <begin position="348"/>
        <end position="372"/>
    </location>
</feature>
<dbReference type="SMART" id="SM00220">
    <property type="entry name" value="S_TKc"/>
    <property type="match status" value="1"/>
</dbReference>
<dbReference type="InterPro" id="IPR000719">
    <property type="entry name" value="Prot_kinase_dom"/>
</dbReference>
<evidence type="ECO:0000256" key="3">
    <source>
        <dbReference type="ARBA" id="ARBA00022679"/>
    </source>
</evidence>
<proteinExistence type="predicted"/>
<dbReference type="PROSITE" id="PS00107">
    <property type="entry name" value="PROTEIN_KINASE_ATP"/>
    <property type="match status" value="1"/>
</dbReference>
<dbReference type="PROSITE" id="PS50011">
    <property type="entry name" value="PROTEIN_KINASE_DOM"/>
    <property type="match status" value="1"/>
</dbReference>
<feature type="binding site" evidence="7">
    <location>
        <position position="48"/>
    </location>
    <ligand>
        <name>ATP</name>
        <dbReference type="ChEBI" id="CHEBI:30616"/>
    </ligand>
</feature>
<dbReference type="OrthoDB" id="9762169at2"/>
<evidence type="ECO:0000256" key="8">
    <source>
        <dbReference type="SAM" id="Phobius"/>
    </source>
</evidence>
<keyword evidence="8" id="KW-1133">Transmembrane helix</keyword>
<dbReference type="KEGG" id="lyd:D7I47_05395"/>
<dbReference type="Gene3D" id="3.30.200.20">
    <property type="entry name" value="Phosphorylase Kinase, domain 1"/>
    <property type="match status" value="1"/>
</dbReference>
<dbReference type="EMBL" id="CP032630">
    <property type="protein sequence ID" value="AYF99457.1"/>
    <property type="molecule type" value="Genomic_DNA"/>
</dbReference>
<keyword evidence="3" id="KW-0808">Transferase</keyword>
<dbReference type="Proteomes" id="UP000278886">
    <property type="component" value="Chromosome"/>
</dbReference>
<accession>A0A387BAN8</accession>
<evidence type="ECO:0000259" key="9">
    <source>
        <dbReference type="PROSITE" id="PS50011"/>
    </source>
</evidence>
<dbReference type="Pfam" id="PF00069">
    <property type="entry name" value="Pkinase"/>
    <property type="match status" value="1"/>
</dbReference>
<dbReference type="PANTHER" id="PTHR43289">
    <property type="entry name" value="MITOGEN-ACTIVATED PROTEIN KINASE KINASE KINASE 20-RELATED"/>
    <property type="match status" value="1"/>
</dbReference>
<evidence type="ECO:0000256" key="7">
    <source>
        <dbReference type="PROSITE-ProRule" id="PRU10141"/>
    </source>
</evidence>
<evidence type="ECO:0000313" key="10">
    <source>
        <dbReference type="EMBL" id="AYF99457.1"/>
    </source>
</evidence>
<keyword evidence="8" id="KW-0472">Membrane</keyword>
<keyword evidence="11" id="KW-1185">Reference proteome</keyword>
<reference evidence="11" key="1">
    <citation type="submission" date="2018-09" db="EMBL/GenBank/DDBJ databases">
        <title>Genome sequencing of strain 2DFWR-13.</title>
        <authorList>
            <person name="Heo J."/>
            <person name="Kim S.-J."/>
            <person name="Kwon S.-W."/>
        </authorList>
    </citation>
    <scope>NUCLEOTIDE SEQUENCE [LARGE SCALE GENOMIC DNA]</scope>
    <source>
        <strain evidence="11">2DFWR-13</strain>
    </source>
</reference>
<dbReference type="InterPro" id="IPR011009">
    <property type="entry name" value="Kinase-like_dom_sf"/>
</dbReference>
<keyword evidence="2 10" id="KW-0723">Serine/threonine-protein kinase</keyword>
<dbReference type="GO" id="GO:0004674">
    <property type="term" value="F:protein serine/threonine kinase activity"/>
    <property type="evidence" value="ECO:0007669"/>
    <property type="project" value="UniProtKB-KW"/>
</dbReference>
<organism evidence="10 11">
    <name type="scientific">Protaetiibacter intestinalis</name>
    <dbReference type="NCBI Taxonomy" id="2419774"/>
    <lineage>
        <taxon>Bacteria</taxon>
        <taxon>Bacillati</taxon>
        <taxon>Actinomycetota</taxon>
        <taxon>Actinomycetes</taxon>
        <taxon>Micrococcales</taxon>
        <taxon>Microbacteriaceae</taxon>
        <taxon>Protaetiibacter</taxon>
    </lineage>
</organism>